<evidence type="ECO:0000259" key="2">
    <source>
        <dbReference type="Pfam" id="PF18073"/>
    </source>
</evidence>
<dbReference type="Gene3D" id="1.25.40.10">
    <property type="entry name" value="Tetratricopeptide repeat domain"/>
    <property type="match status" value="1"/>
</dbReference>
<keyword evidence="4" id="KW-1185">Reference proteome</keyword>
<dbReference type="Proteomes" id="UP001595840">
    <property type="component" value="Unassembled WGS sequence"/>
</dbReference>
<comment type="caution">
    <text evidence="3">The sequence shown here is derived from an EMBL/GenBank/DDBJ whole genome shotgun (WGS) entry which is preliminary data.</text>
</comment>
<proteinExistence type="predicted"/>
<evidence type="ECO:0000313" key="3">
    <source>
        <dbReference type="EMBL" id="MFC4363181.1"/>
    </source>
</evidence>
<gene>
    <name evidence="3" type="ORF">ACFOX3_12765</name>
</gene>
<evidence type="ECO:0000313" key="4">
    <source>
        <dbReference type="Proteomes" id="UP001595840"/>
    </source>
</evidence>
<reference evidence="4" key="1">
    <citation type="journal article" date="2019" name="Int. J. Syst. Evol. Microbiol.">
        <title>The Global Catalogue of Microorganisms (GCM) 10K type strain sequencing project: providing services to taxonomists for standard genome sequencing and annotation.</title>
        <authorList>
            <consortium name="The Broad Institute Genomics Platform"/>
            <consortium name="The Broad Institute Genome Sequencing Center for Infectious Disease"/>
            <person name="Wu L."/>
            <person name="Ma J."/>
        </authorList>
    </citation>
    <scope>NUCLEOTIDE SEQUENCE [LARGE SCALE GENOMIC DNA]</scope>
    <source>
        <strain evidence="4">CECT 8570</strain>
    </source>
</reference>
<organism evidence="3 4">
    <name type="scientific">Simiduia curdlanivorans</name>
    <dbReference type="NCBI Taxonomy" id="1492769"/>
    <lineage>
        <taxon>Bacteria</taxon>
        <taxon>Pseudomonadati</taxon>
        <taxon>Pseudomonadota</taxon>
        <taxon>Gammaproteobacteria</taxon>
        <taxon>Cellvibrionales</taxon>
        <taxon>Cellvibrionaceae</taxon>
        <taxon>Simiduia</taxon>
    </lineage>
</organism>
<feature type="domain" description="LapB rubredoxin metal binding" evidence="2">
    <location>
        <begin position="340"/>
        <end position="367"/>
    </location>
</feature>
<dbReference type="SUPFAM" id="SSF48452">
    <property type="entry name" value="TPR-like"/>
    <property type="match status" value="1"/>
</dbReference>
<dbReference type="EMBL" id="JBHSCX010000017">
    <property type="protein sequence ID" value="MFC4363181.1"/>
    <property type="molecule type" value="Genomic_DNA"/>
</dbReference>
<evidence type="ECO:0000256" key="1">
    <source>
        <dbReference type="ARBA" id="ARBA00022723"/>
    </source>
</evidence>
<dbReference type="Pfam" id="PF18073">
    <property type="entry name" value="Zn_ribbon_LapB"/>
    <property type="match status" value="1"/>
</dbReference>
<keyword evidence="1" id="KW-0479">Metal-binding</keyword>
<name>A0ABV8V5N9_9GAMM</name>
<accession>A0ABV8V5N9</accession>
<dbReference type="InterPro" id="IPR011990">
    <property type="entry name" value="TPR-like_helical_dom_sf"/>
</dbReference>
<dbReference type="RefSeq" id="WP_290263602.1">
    <property type="nucleotide sequence ID" value="NZ_JAUFQG010000006.1"/>
</dbReference>
<sequence>MGIYQRNAAQDEEPEQLESEQDLLKSLGYILRDEPDAGLDQFIYRLDVSPATLDTHLAVGNLLRRKGEISRAIRVHQNLISRPSLSKAQQRLAQLELAQDFSQAGLLDRAERLLVELMDDKDEDKQKIAGLLVEIYQDEREWQSAIDLVDKLNSKWFSKISESWLHMQSHFYCELATQKIALGDLTSARKLLKQARSQQKKSPRCFLLAAEIEVLSGNYREAIHELESLASFSCDYLYVGLPLLSALAKNETQKPAVMQLLRKAWTQTGMSAFLLEELLQEPDRTAAEKSKIVTSALSDKPSLRLLDYYLKQFGDNSPLLESIASPLSAISDKFSKLPNFRCHQCGFTGKQMHWLCPGCKTWGALHPIKGMEGV</sequence>
<dbReference type="InterPro" id="IPR041166">
    <property type="entry name" value="Rubredoxin_2"/>
</dbReference>
<protein>
    <submittedName>
        <fullName evidence="3">Lipopolysaccharide assembly protein LapB</fullName>
    </submittedName>
</protein>